<evidence type="ECO:0000313" key="2">
    <source>
        <dbReference type="EMBL" id="RAZ79265.1"/>
    </source>
</evidence>
<dbReference type="EMBL" id="QLZR01000002">
    <property type="protein sequence ID" value="RAZ79265.1"/>
    <property type="molecule type" value="Genomic_DNA"/>
</dbReference>
<keyword evidence="2" id="KW-0560">Oxidoreductase</keyword>
<proteinExistence type="predicted"/>
<dbReference type="AlphaFoldDB" id="A0A365L245"/>
<dbReference type="PANTHER" id="PTHR36503">
    <property type="entry name" value="BLR2520 PROTEIN"/>
    <property type="match status" value="1"/>
</dbReference>
<dbReference type="InterPro" id="IPR053863">
    <property type="entry name" value="Glyoxy/Ble-like_N"/>
</dbReference>
<keyword evidence="2" id="KW-0223">Dioxygenase</keyword>
<feature type="domain" description="Glyoxalase/Bleomycin resistance-like N-terminal" evidence="1">
    <location>
        <begin position="9"/>
        <end position="46"/>
    </location>
</feature>
<gene>
    <name evidence="2" type="ORF">DP120_06510</name>
</gene>
<protein>
    <submittedName>
        <fullName evidence="2">Glyoxalase/bleomycin resistance/extradiol dioxygenase family protein</fullName>
    </submittedName>
</protein>
<dbReference type="Proteomes" id="UP000251002">
    <property type="component" value="Unassembled WGS sequence"/>
</dbReference>
<reference evidence="2 3" key="1">
    <citation type="submission" date="2018-06" db="EMBL/GenBank/DDBJ databases">
        <title>The draft genome sequences of strains SCU63 and S1.</title>
        <authorList>
            <person name="Gan L."/>
        </authorList>
    </citation>
    <scope>NUCLEOTIDE SEQUENCE [LARGE SCALE GENOMIC DNA]</scope>
    <source>
        <strain evidence="2 3">SCU63</strain>
    </source>
</reference>
<dbReference type="PANTHER" id="PTHR36503:SF2">
    <property type="entry name" value="BLR2408 PROTEIN"/>
    <property type="match status" value="1"/>
</dbReference>
<dbReference type="SUPFAM" id="SSF54593">
    <property type="entry name" value="Glyoxalase/Bleomycin resistance protein/Dihydroxybiphenyl dioxygenase"/>
    <property type="match status" value="1"/>
</dbReference>
<dbReference type="Gene3D" id="3.10.180.10">
    <property type="entry name" value="2,3-Dihydroxybiphenyl 1,2-Dioxygenase, domain 1"/>
    <property type="match status" value="1"/>
</dbReference>
<evidence type="ECO:0000259" key="1">
    <source>
        <dbReference type="Pfam" id="PF22677"/>
    </source>
</evidence>
<name>A0A365L245_9BACL</name>
<sequence>MAIQSNHIFINLPVKDLNRSMQFFGDIGFEFNEQMTDKNAACMIVGRNIYVMLLVEDYFKSFTGKALSDSAASTEVIVSITADSRAGVDEIVNNALAAGASASNDKMDNEFMYGWSFEDIDGHLWEVMYMPESDEDSDDDFYG</sequence>
<dbReference type="GO" id="GO:0051213">
    <property type="term" value="F:dioxygenase activity"/>
    <property type="evidence" value="ECO:0007669"/>
    <property type="project" value="UniProtKB-KW"/>
</dbReference>
<dbReference type="InterPro" id="IPR029068">
    <property type="entry name" value="Glyas_Bleomycin-R_OHBP_Dase"/>
</dbReference>
<comment type="caution">
    <text evidence="2">The sequence shown here is derived from an EMBL/GenBank/DDBJ whole genome shotgun (WGS) entry which is preliminary data.</text>
</comment>
<organism evidence="2 3">
    <name type="scientific">Planococcus halotolerans</name>
    <dbReference type="NCBI Taxonomy" id="2233542"/>
    <lineage>
        <taxon>Bacteria</taxon>
        <taxon>Bacillati</taxon>
        <taxon>Bacillota</taxon>
        <taxon>Bacilli</taxon>
        <taxon>Bacillales</taxon>
        <taxon>Caryophanaceae</taxon>
        <taxon>Planococcus</taxon>
    </lineage>
</organism>
<dbReference type="Pfam" id="PF22677">
    <property type="entry name" value="Ble-like_N"/>
    <property type="match status" value="1"/>
</dbReference>
<dbReference type="RefSeq" id="WP_112222843.1">
    <property type="nucleotide sequence ID" value="NZ_CP196859.1"/>
</dbReference>
<accession>A0A365L245</accession>
<keyword evidence="3" id="KW-1185">Reference proteome</keyword>
<evidence type="ECO:0000313" key="3">
    <source>
        <dbReference type="Proteomes" id="UP000251002"/>
    </source>
</evidence>